<sequence>MRLTFIILLSAVYSCLAGPVYPQQELPKAQKLYITDDMKMAMVKDLQNEVVKVAVLKTLADSIKLEQAAEDKILEAAVETLEEEPSPERTEKLKEVEQLLKRDKRAVQILNGLLGGSSGGGGGGADASAGSDSGAILNLIGPLLGSSSGGAGGSSGGDASGGSGLESILSLSSSSKGGGATAGGGVAVEAGAHGDSVLGQVKGAKFALVSDKIQLLMRVKFGLLSKILTTITNKIAQVSIPPHEQSIDNLKYPS</sequence>
<reference evidence="2" key="1">
    <citation type="submission" date="2016-04" db="EMBL/GenBank/DDBJ databases">
        <authorList>
            <person name="Calderon-Fernandez G.M.Sr."/>
        </authorList>
    </citation>
    <scope>NUCLEOTIDE SEQUENCE</scope>
    <source>
        <strain evidence="2">Int1</strain>
        <tissue evidence="2">Integument</tissue>
    </source>
</reference>
<dbReference type="EMBL" id="GEMB01001923">
    <property type="protein sequence ID" value="JAS01251.1"/>
    <property type="molecule type" value="Transcribed_RNA"/>
</dbReference>
<keyword evidence="2" id="KW-0416">Keratin</keyword>
<feature type="signal peptide" evidence="1">
    <location>
        <begin position="1"/>
        <end position="17"/>
    </location>
</feature>
<organism evidence="2">
    <name type="scientific">Triatoma infestans</name>
    <name type="common">Assassin bug</name>
    <dbReference type="NCBI Taxonomy" id="30076"/>
    <lineage>
        <taxon>Eukaryota</taxon>
        <taxon>Metazoa</taxon>
        <taxon>Ecdysozoa</taxon>
        <taxon>Arthropoda</taxon>
        <taxon>Hexapoda</taxon>
        <taxon>Insecta</taxon>
        <taxon>Pterygota</taxon>
        <taxon>Neoptera</taxon>
        <taxon>Paraneoptera</taxon>
        <taxon>Hemiptera</taxon>
        <taxon>Heteroptera</taxon>
        <taxon>Panheteroptera</taxon>
        <taxon>Cimicomorpha</taxon>
        <taxon>Reduviidae</taxon>
        <taxon>Triatominae</taxon>
        <taxon>Triatoma</taxon>
    </lineage>
</organism>
<proteinExistence type="predicted"/>
<protein>
    <submittedName>
        <fullName evidence="2">Keratin type i cytoskeletal 10-like protein</fullName>
    </submittedName>
</protein>
<dbReference type="GO" id="GO:0005882">
    <property type="term" value="C:intermediate filament"/>
    <property type="evidence" value="ECO:0007669"/>
    <property type="project" value="UniProtKB-KW"/>
</dbReference>
<reference evidence="2" key="2">
    <citation type="journal article" date="2017" name="J. Med. Entomol.">
        <title>Transcriptome Analysis of the Triatoma infestans (Hemiptera: Reduviidae) Integument.</title>
        <authorList>
            <person name="Calderon-Fernandez G.M."/>
            <person name="Moriconi D.E."/>
            <person name="Dulbecco A.B."/>
            <person name="Juarez M.P."/>
        </authorList>
    </citation>
    <scope>NUCLEOTIDE SEQUENCE</scope>
    <source>
        <strain evidence="2">Int1</strain>
        <tissue evidence="2">Integument</tissue>
    </source>
</reference>
<accession>A0A170ZSK6</accession>
<evidence type="ECO:0000256" key="1">
    <source>
        <dbReference type="SAM" id="SignalP"/>
    </source>
</evidence>
<feature type="chain" id="PRO_5007905088" evidence="1">
    <location>
        <begin position="18"/>
        <end position="254"/>
    </location>
</feature>
<name>A0A170ZSK6_TRIIF</name>
<dbReference type="PROSITE" id="PS51257">
    <property type="entry name" value="PROKAR_LIPOPROTEIN"/>
    <property type="match status" value="1"/>
</dbReference>
<dbReference type="AlphaFoldDB" id="A0A170ZSK6"/>
<evidence type="ECO:0000313" key="2">
    <source>
        <dbReference type="EMBL" id="JAS01251.1"/>
    </source>
</evidence>
<keyword evidence="1" id="KW-0732">Signal</keyword>